<proteinExistence type="predicted"/>
<evidence type="ECO:0008006" key="3">
    <source>
        <dbReference type="Google" id="ProtNLM"/>
    </source>
</evidence>
<evidence type="ECO:0000313" key="1">
    <source>
        <dbReference type="EMBL" id="KAL1524731.1"/>
    </source>
</evidence>
<organism evidence="1 2">
    <name type="scientific">Prymnesium parvum</name>
    <name type="common">Toxic golden alga</name>
    <dbReference type="NCBI Taxonomy" id="97485"/>
    <lineage>
        <taxon>Eukaryota</taxon>
        <taxon>Haptista</taxon>
        <taxon>Haptophyta</taxon>
        <taxon>Prymnesiophyceae</taxon>
        <taxon>Prymnesiales</taxon>
        <taxon>Prymnesiaceae</taxon>
        <taxon>Prymnesium</taxon>
    </lineage>
</organism>
<gene>
    <name evidence="1" type="ORF">AB1Y20_019614</name>
</gene>
<comment type="caution">
    <text evidence="1">The sequence shown here is derived from an EMBL/GenBank/DDBJ whole genome shotgun (WGS) entry which is preliminary data.</text>
</comment>
<evidence type="ECO:0000313" key="2">
    <source>
        <dbReference type="Proteomes" id="UP001515480"/>
    </source>
</evidence>
<name>A0AB34JVE7_PRYPA</name>
<dbReference type="Proteomes" id="UP001515480">
    <property type="component" value="Unassembled WGS sequence"/>
</dbReference>
<dbReference type="AlphaFoldDB" id="A0AB34JVE7"/>
<keyword evidence="2" id="KW-1185">Reference proteome</keyword>
<dbReference type="EMBL" id="JBGBPQ010000005">
    <property type="protein sequence ID" value="KAL1524731.1"/>
    <property type="molecule type" value="Genomic_DNA"/>
</dbReference>
<reference evidence="1 2" key="1">
    <citation type="journal article" date="2024" name="Science">
        <title>Giant polyketide synthase enzymes in the biosynthesis of giant marine polyether toxins.</title>
        <authorList>
            <person name="Fallon T.R."/>
            <person name="Shende V.V."/>
            <person name="Wierzbicki I.H."/>
            <person name="Pendleton A.L."/>
            <person name="Watervoot N.F."/>
            <person name="Auber R.P."/>
            <person name="Gonzalez D.J."/>
            <person name="Wisecaver J.H."/>
            <person name="Moore B.S."/>
        </authorList>
    </citation>
    <scope>NUCLEOTIDE SEQUENCE [LARGE SCALE GENOMIC DNA]</scope>
    <source>
        <strain evidence="1 2">12B1</strain>
    </source>
</reference>
<accession>A0AB34JVE7</accession>
<sequence>MEAERLAPALSRVARACPAACSCAKPDRPSRADASAARPSLTLRQYLSRVYPSAAERFAAMPAAAARRFFEGLHFYYDHGHSGCGEPGALLRYLYAELLPCTDLPRTRPRSCMHAHYAFSPRWAEEAVRSGWAEVEHRAVGFVVRSPESVVGVSPTGEPRSATAFMDAGPAGMWYLYRKGSGIFYLTGRTKAAPGKTAMMAGLLRELAELPGRHHAEVWRDFTTRDGLFPPTAPSRGLLDDSRRLRAVANGTTRCAAVGVSFCRCQTVLHDLWDDAMIWAARVLRYESLFLTATLLCHQSPNSTFTTAYPELVDVRPLRPAWTSEQGRGVHPMLLQNRSAAAAAYSLRKDASVAEEWVGHMRAAGVLSLRDPLAPSDGARARPCNFSVARWSLQCAGHLSALWPESEWHWCSLPMCGFKGLWIGGVRGGGQPAAGNASSGGRRLAAQDLPPTRLLASEAAPSIRSPQAEPPPVAPISASSIAVCISGLERTLLSLPVVQTFHEHVLAPLRRLASRVDTYITLLNDSFPHASRLHEALAASYPSAHVQLLHTRPLPPFRCELHGSHLAGPNGSVPFNGTEKRAVRHARSILTQWVGIRACYEQVVAAELRRGEQYTLLLRTRTDIVYLRDVPLDPPMLRGGEAYVPAGGMSERHEAKCMNDHIFLCPRKLCRPYFHLLELWESERCDPRAATTIFALPRGEALLLQHAAAPPEAPFTLPTPPPAANAEWFFFARYTRDGALCAAGQPASQCCGLLRELRWPYAIARGTAAGGYVECRQRVVQLWRGNQSRLAAEHADALATCAGIARNWTQGQPLLRAGSAGAPDGEEHVLSRREIRAVG</sequence>
<protein>
    <recommendedName>
        <fullName evidence="3">Protein xylosyltransferase</fullName>
    </recommendedName>
</protein>